<protein>
    <submittedName>
        <fullName evidence="3">VQ</fullName>
    </submittedName>
</protein>
<dbReference type="PANTHER" id="PTHR33179:SF9">
    <property type="entry name" value="OS01G0278000 PROTEIN"/>
    <property type="match status" value="1"/>
</dbReference>
<feature type="compositionally biased region" description="Basic residues" evidence="1">
    <location>
        <begin position="92"/>
        <end position="101"/>
    </location>
</feature>
<dbReference type="PANTHER" id="PTHR33179">
    <property type="entry name" value="VQ MOTIF-CONTAINING PROTEIN"/>
    <property type="match status" value="1"/>
</dbReference>
<dbReference type="InterPro" id="IPR008889">
    <property type="entry name" value="VQ"/>
</dbReference>
<dbReference type="OrthoDB" id="780868at2759"/>
<evidence type="ECO:0000256" key="1">
    <source>
        <dbReference type="SAM" id="MobiDB-lite"/>
    </source>
</evidence>
<evidence type="ECO:0000259" key="2">
    <source>
        <dbReference type="Pfam" id="PF05678"/>
    </source>
</evidence>
<dbReference type="InterPro" id="IPR039609">
    <property type="entry name" value="VQ_15/22"/>
</dbReference>
<organism evidence="3 4">
    <name type="scientific">Macleaya cordata</name>
    <name type="common">Five-seeded plume-poppy</name>
    <name type="synonym">Bocconia cordata</name>
    <dbReference type="NCBI Taxonomy" id="56857"/>
    <lineage>
        <taxon>Eukaryota</taxon>
        <taxon>Viridiplantae</taxon>
        <taxon>Streptophyta</taxon>
        <taxon>Embryophyta</taxon>
        <taxon>Tracheophyta</taxon>
        <taxon>Spermatophyta</taxon>
        <taxon>Magnoliopsida</taxon>
        <taxon>Ranunculales</taxon>
        <taxon>Papaveraceae</taxon>
        <taxon>Papaveroideae</taxon>
        <taxon>Macleaya</taxon>
    </lineage>
</organism>
<proteinExistence type="predicted"/>
<name>A0A200QTQ3_MACCD</name>
<evidence type="ECO:0000313" key="4">
    <source>
        <dbReference type="Proteomes" id="UP000195402"/>
    </source>
</evidence>
<dbReference type="OMA" id="TWISESF"/>
<keyword evidence="4" id="KW-1185">Reference proteome</keyword>
<dbReference type="GO" id="GO:0005516">
    <property type="term" value="F:calmodulin binding"/>
    <property type="evidence" value="ECO:0007669"/>
    <property type="project" value="TreeGrafter"/>
</dbReference>
<dbReference type="GO" id="GO:0005634">
    <property type="term" value="C:nucleus"/>
    <property type="evidence" value="ECO:0007669"/>
    <property type="project" value="TreeGrafter"/>
</dbReference>
<gene>
    <name evidence="3" type="ORF">BVC80_1769g91</name>
</gene>
<evidence type="ECO:0000313" key="3">
    <source>
        <dbReference type="EMBL" id="OVA13824.1"/>
    </source>
</evidence>
<feature type="domain" description="VQ" evidence="2">
    <location>
        <begin position="106"/>
        <end position="125"/>
    </location>
</feature>
<comment type="caution">
    <text evidence="3">The sequence shown here is derived from an EMBL/GenBank/DDBJ whole genome shotgun (WGS) entry which is preliminary data.</text>
</comment>
<sequence length="221" mass="24630">MAYSENLASLQQWSFRPSFADSWMISDAFSRETETLTKALQQSLSRDSETLTADTNNAQFNHLVKPEPAPTASGSDPETTSKRRNSIANGKITKRKSRATKRSPVTFIAADPTNFRQMVQQVTGIRFGNEHVPVTPIIKPEPKRPGDLFNNYSLPTLDTSAFLLDQQHQQQQQQQQQQQSQIVGPTGISQAHVSFATVAEDGVGLDFDFQNFPTLESWGVM</sequence>
<dbReference type="Proteomes" id="UP000195402">
    <property type="component" value="Unassembled WGS sequence"/>
</dbReference>
<dbReference type="EMBL" id="MVGT01001095">
    <property type="protein sequence ID" value="OVA13824.1"/>
    <property type="molecule type" value="Genomic_DNA"/>
</dbReference>
<reference evidence="3 4" key="1">
    <citation type="journal article" date="2017" name="Mol. Plant">
        <title>The Genome of Medicinal Plant Macleaya cordata Provides New Insights into Benzylisoquinoline Alkaloids Metabolism.</title>
        <authorList>
            <person name="Liu X."/>
            <person name="Liu Y."/>
            <person name="Huang P."/>
            <person name="Ma Y."/>
            <person name="Qing Z."/>
            <person name="Tang Q."/>
            <person name="Cao H."/>
            <person name="Cheng P."/>
            <person name="Zheng Y."/>
            <person name="Yuan Z."/>
            <person name="Zhou Y."/>
            <person name="Liu J."/>
            <person name="Tang Z."/>
            <person name="Zhuo Y."/>
            <person name="Zhang Y."/>
            <person name="Yu L."/>
            <person name="Huang J."/>
            <person name="Yang P."/>
            <person name="Peng Q."/>
            <person name="Zhang J."/>
            <person name="Jiang W."/>
            <person name="Zhang Z."/>
            <person name="Lin K."/>
            <person name="Ro D.K."/>
            <person name="Chen X."/>
            <person name="Xiong X."/>
            <person name="Shang Y."/>
            <person name="Huang S."/>
            <person name="Zeng J."/>
        </authorList>
    </citation>
    <scope>NUCLEOTIDE SEQUENCE [LARGE SCALE GENOMIC DNA]</scope>
    <source>
        <strain evidence="4">cv. BLH2017</strain>
        <tissue evidence="3">Root</tissue>
    </source>
</reference>
<dbReference type="AlphaFoldDB" id="A0A200QTQ3"/>
<dbReference type="FunCoup" id="A0A200QTQ3">
    <property type="interactions" value="691"/>
</dbReference>
<dbReference type="Pfam" id="PF05678">
    <property type="entry name" value="VQ"/>
    <property type="match status" value="1"/>
</dbReference>
<feature type="region of interest" description="Disordered" evidence="1">
    <location>
        <begin position="61"/>
        <end position="105"/>
    </location>
</feature>
<dbReference type="GO" id="GO:0006970">
    <property type="term" value="P:response to osmotic stress"/>
    <property type="evidence" value="ECO:0007669"/>
    <property type="project" value="TreeGrafter"/>
</dbReference>
<dbReference type="STRING" id="56857.A0A200QTQ3"/>
<accession>A0A200QTQ3</accession>
<dbReference type="InParanoid" id="A0A200QTQ3"/>